<evidence type="ECO:0000256" key="3">
    <source>
        <dbReference type="ARBA" id="ARBA00009894"/>
    </source>
</evidence>
<evidence type="ECO:0000256" key="8">
    <source>
        <dbReference type="ARBA" id="ARBA00023277"/>
    </source>
</evidence>
<dbReference type="InterPro" id="IPR035461">
    <property type="entry name" value="GmhA/DiaA"/>
</dbReference>
<feature type="binding site" evidence="9">
    <location>
        <position position="76"/>
    </location>
    <ligand>
        <name>Zn(2+)</name>
        <dbReference type="ChEBI" id="CHEBI:29105"/>
    </ligand>
</feature>
<dbReference type="Gene3D" id="3.40.50.10490">
    <property type="entry name" value="Glucose-6-phosphate isomerase like protein, domain 1"/>
    <property type="match status" value="1"/>
</dbReference>
<dbReference type="SUPFAM" id="SSF53697">
    <property type="entry name" value="SIS domain"/>
    <property type="match status" value="1"/>
</dbReference>
<evidence type="ECO:0000256" key="1">
    <source>
        <dbReference type="ARBA" id="ARBA00000348"/>
    </source>
</evidence>
<dbReference type="PROSITE" id="PS51464">
    <property type="entry name" value="SIS"/>
    <property type="match status" value="1"/>
</dbReference>
<dbReference type="InterPro" id="IPR046348">
    <property type="entry name" value="SIS_dom_sf"/>
</dbReference>
<dbReference type="InterPro" id="IPR050099">
    <property type="entry name" value="SIS_GmhA/DiaA_subfam"/>
</dbReference>
<keyword evidence="5 9" id="KW-0479">Metal-binding</keyword>
<dbReference type="EMBL" id="SORO01000001">
    <property type="protein sequence ID" value="TDY71621.1"/>
    <property type="molecule type" value="Genomic_DNA"/>
</dbReference>
<evidence type="ECO:0000256" key="5">
    <source>
        <dbReference type="ARBA" id="ARBA00022723"/>
    </source>
</evidence>
<dbReference type="STRING" id="1193051.LEP1GSC017_3381"/>
<dbReference type="GO" id="GO:2001061">
    <property type="term" value="P:D-glycero-D-manno-heptose 7-phosphate biosynthetic process"/>
    <property type="evidence" value="ECO:0007669"/>
    <property type="project" value="UniProtKB-UniPathway"/>
</dbReference>
<dbReference type="Proteomes" id="UP000294684">
    <property type="component" value="Unassembled WGS sequence"/>
</dbReference>
<accession>A0A4V3HIF2</accession>
<evidence type="ECO:0000259" key="10">
    <source>
        <dbReference type="PROSITE" id="PS51464"/>
    </source>
</evidence>
<sequence length="207" mass="22245">MPSKKEGTKNKNMDHKSLIQTQIEDSIAVKQSLLPGLLPSIETAGKLLTESLRQNGLLYFCGNGGSSCDASHIAAELVVRYKSGNERKAIPALALNSDQAVLTACSNDYGYEYVFQRQVQAFGKPSDVFVGLTTSGNSQNIVLAVEEARKIGMKVVLLLGGDGGKLKGKGDVEIIVPSKVTARIQECHILIGHILCSIIEKELFGLD</sequence>
<comment type="function">
    <text evidence="9">Catalyzes the isomerization of sedoheptulose 7-phosphate in D-glycero-D-manno-heptose 7-phosphate.</text>
</comment>
<feature type="binding site" evidence="9">
    <location>
        <position position="76"/>
    </location>
    <ligand>
        <name>substrate</name>
    </ligand>
</feature>
<keyword evidence="8 9" id="KW-0119">Carbohydrate metabolism</keyword>
<dbReference type="HAMAP" id="MF_00067">
    <property type="entry name" value="GmhA"/>
    <property type="match status" value="1"/>
</dbReference>
<feature type="binding site" evidence="9">
    <location>
        <begin position="107"/>
        <end position="108"/>
    </location>
    <ligand>
        <name>substrate</name>
    </ligand>
</feature>
<dbReference type="PANTHER" id="PTHR30390:SF6">
    <property type="entry name" value="DNAA INITIATOR-ASSOCIATING PROTEIN DIAA"/>
    <property type="match status" value="1"/>
</dbReference>
<organism evidence="11 12">
    <name type="scientific">Leptospira meyeri</name>
    <dbReference type="NCBI Taxonomy" id="29508"/>
    <lineage>
        <taxon>Bacteria</taxon>
        <taxon>Pseudomonadati</taxon>
        <taxon>Spirochaetota</taxon>
        <taxon>Spirochaetia</taxon>
        <taxon>Leptospirales</taxon>
        <taxon>Leptospiraceae</taxon>
        <taxon>Leptospira</taxon>
    </lineage>
</organism>
<protein>
    <recommendedName>
        <fullName evidence="9">Phosphoheptose isomerase</fullName>
        <ecNumber evidence="9">5.3.1.28</ecNumber>
    </recommendedName>
    <alternativeName>
        <fullName evidence="9">Sedoheptulose 7-phosphate isomerase</fullName>
    </alternativeName>
</protein>
<evidence type="ECO:0000256" key="2">
    <source>
        <dbReference type="ARBA" id="ARBA00004496"/>
    </source>
</evidence>
<comment type="caution">
    <text evidence="11">The sequence shown here is derived from an EMBL/GenBank/DDBJ whole genome shotgun (WGS) entry which is preliminary data.</text>
</comment>
<evidence type="ECO:0000313" key="12">
    <source>
        <dbReference type="Proteomes" id="UP000294684"/>
    </source>
</evidence>
<keyword evidence="12" id="KW-1185">Reference proteome</keyword>
<dbReference type="AlphaFoldDB" id="A0A4V3HIF2"/>
<evidence type="ECO:0000256" key="6">
    <source>
        <dbReference type="ARBA" id="ARBA00022833"/>
    </source>
</evidence>
<dbReference type="PANTHER" id="PTHR30390">
    <property type="entry name" value="SEDOHEPTULOSE 7-PHOSPHATE ISOMERASE / DNAA INITIATOR-ASSOCIATING FACTOR FOR REPLICATION INITIATION"/>
    <property type="match status" value="1"/>
</dbReference>
<feature type="binding site" evidence="9">
    <location>
        <position position="72"/>
    </location>
    <ligand>
        <name>Zn(2+)</name>
        <dbReference type="ChEBI" id="CHEBI:29105"/>
    </ligand>
</feature>
<evidence type="ECO:0000256" key="7">
    <source>
        <dbReference type="ARBA" id="ARBA00023235"/>
    </source>
</evidence>
<feature type="binding site" evidence="9">
    <location>
        <position position="193"/>
    </location>
    <ligand>
        <name>Zn(2+)</name>
        <dbReference type="ChEBI" id="CHEBI:29105"/>
    </ligand>
</feature>
<dbReference type="Pfam" id="PF13580">
    <property type="entry name" value="SIS_2"/>
    <property type="match status" value="1"/>
</dbReference>
<reference evidence="11 12" key="1">
    <citation type="submission" date="2019-03" db="EMBL/GenBank/DDBJ databases">
        <title>Genomic Encyclopedia of Archaeal and Bacterial Type Strains, Phase II (KMG-II): from individual species to whole genera.</title>
        <authorList>
            <person name="Goeker M."/>
        </authorList>
    </citation>
    <scope>NUCLEOTIDE SEQUENCE [LARGE SCALE GENOMIC DNA]</scope>
    <source>
        <strain evidence="11 12">DSM 21537</strain>
    </source>
</reference>
<comment type="pathway">
    <text evidence="9">Carbohydrate biosynthesis; D-glycero-D-manno-heptose 7-phosphate biosynthesis; D-glycero-alpha-D-manno-heptose 7-phosphate and D-glycero-beta-D-manno-heptose 7-phosphate from sedoheptulose 7-phosphate: step 1/1.</text>
</comment>
<dbReference type="GO" id="GO:0005975">
    <property type="term" value="P:carbohydrate metabolic process"/>
    <property type="evidence" value="ECO:0007669"/>
    <property type="project" value="UniProtKB-UniRule"/>
</dbReference>
<keyword evidence="7 9" id="KW-0413">Isomerase</keyword>
<comment type="similarity">
    <text evidence="3 9">Belongs to the SIS family. GmhA subfamily.</text>
</comment>
<keyword evidence="6 9" id="KW-0862">Zinc</keyword>
<dbReference type="GO" id="GO:0008968">
    <property type="term" value="F:D-sedoheptulose 7-phosphate isomerase activity"/>
    <property type="evidence" value="ECO:0007669"/>
    <property type="project" value="UniProtKB-UniRule"/>
</dbReference>
<evidence type="ECO:0000313" key="11">
    <source>
        <dbReference type="EMBL" id="TDY71621.1"/>
    </source>
</evidence>
<proteinExistence type="inferred from homology"/>
<comment type="subcellular location">
    <subcellularLocation>
        <location evidence="2 9">Cytoplasm</location>
    </subcellularLocation>
</comment>
<comment type="catalytic activity">
    <reaction evidence="1 9">
        <text>2 D-sedoheptulose 7-phosphate = D-glycero-alpha-D-manno-heptose 7-phosphate + D-glycero-beta-D-manno-heptose 7-phosphate</text>
        <dbReference type="Rhea" id="RHEA:27489"/>
        <dbReference type="ChEBI" id="CHEBI:57483"/>
        <dbReference type="ChEBI" id="CHEBI:60203"/>
        <dbReference type="ChEBI" id="CHEBI:60204"/>
        <dbReference type="EC" id="5.3.1.28"/>
    </reaction>
</comment>
<feature type="binding site" evidence="9">
    <location>
        <begin position="133"/>
        <end position="135"/>
    </location>
    <ligand>
        <name>substrate</name>
    </ligand>
</feature>
<feature type="binding site" evidence="9">
    <location>
        <position position="138"/>
    </location>
    <ligand>
        <name>substrate</name>
    </ligand>
</feature>
<comment type="miscellaneous">
    <text evidence="9">The reaction produces a racemic mixture of D-glycero-alpha-D-manno-heptose 7-phosphate and D-glycero-beta-D-manno-heptose 7-phosphate.</text>
</comment>
<evidence type="ECO:0000256" key="4">
    <source>
        <dbReference type="ARBA" id="ARBA00022490"/>
    </source>
</evidence>
<dbReference type="EC" id="5.3.1.28" evidence="9"/>
<feature type="domain" description="SIS" evidence="10">
    <location>
        <begin position="48"/>
        <end position="207"/>
    </location>
</feature>
<evidence type="ECO:0000256" key="9">
    <source>
        <dbReference type="HAMAP-Rule" id="MF_00067"/>
    </source>
</evidence>
<dbReference type="InterPro" id="IPR004515">
    <property type="entry name" value="Phosphoheptose_Isoase"/>
</dbReference>
<dbReference type="CDD" id="cd05006">
    <property type="entry name" value="SIS_GmhA"/>
    <property type="match status" value="1"/>
</dbReference>
<feature type="binding site" evidence="9">
    <location>
        <begin position="63"/>
        <end position="65"/>
    </location>
    <ligand>
        <name>substrate</name>
    </ligand>
</feature>
<dbReference type="GO" id="GO:0097367">
    <property type="term" value="F:carbohydrate derivative binding"/>
    <property type="evidence" value="ECO:0007669"/>
    <property type="project" value="InterPro"/>
</dbReference>
<feature type="binding site" evidence="9">
    <location>
        <position position="185"/>
    </location>
    <ligand>
        <name>Zn(2+)</name>
        <dbReference type="ChEBI" id="CHEBI:29105"/>
    </ligand>
</feature>
<gene>
    <name evidence="9" type="primary">gmhA</name>
    <name evidence="11" type="ORF">CLV96_0586</name>
</gene>
<comment type="cofactor">
    <cofactor evidence="9">
        <name>Zn(2+)</name>
        <dbReference type="ChEBI" id="CHEBI:29105"/>
    </cofactor>
    <text evidence="9">Binds 1 zinc ion per subunit.</text>
</comment>
<dbReference type="InterPro" id="IPR001347">
    <property type="entry name" value="SIS_dom"/>
</dbReference>
<dbReference type="GO" id="GO:0008270">
    <property type="term" value="F:zinc ion binding"/>
    <property type="evidence" value="ECO:0007669"/>
    <property type="project" value="UniProtKB-UniRule"/>
</dbReference>
<name>A0A4V3HIF2_LEPME</name>
<dbReference type="UniPathway" id="UPA00041">
    <property type="reaction ID" value="UER00436"/>
</dbReference>
<keyword evidence="4 9" id="KW-0963">Cytoplasm</keyword>
<feature type="binding site" evidence="9">
    <location>
        <position position="185"/>
    </location>
    <ligand>
        <name>substrate</name>
    </ligand>
</feature>
<dbReference type="GO" id="GO:0005737">
    <property type="term" value="C:cytoplasm"/>
    <property type="evidence" value="ECO:0007669"/>
    <property type="project" value="UniProtKB-SubCell"/>
</dbReference>